<dbReference type="InterPro" id="IPR036875">
    <property type="entry name" value="Znf_CCHC_sf"/>
</dbReference>
<keyword evidence="1" id="KW-0808">Transferase</keyword>
<evidence type="ECO:0008006" key="12">
    <source>
        <dbReference type="Google" id="ProtNLM"/>
    </source>
</evidence>
<dbReference type="EMBL" id="OIVN01000773">
    <property type="protein sequence ID" value="SPC85311.1"/>
    <property type="molecule type" value="Genomic_DNA"/>
</dbReference>
<feature type="compositionally biased region" description="Basic and acidic residues" evidence="8">
    <location>
        <begin position="1"/>
        <end position="13"/>
    </location>
</feature>
<keyword evidence="6" id="KW-0695">RNA-directed DNA polymerase</keyword>
<evidence type="ECO:0000259" key="10">
    <source>
        <dbReference type="PROSITE" id="PS50994"/>
    </source>
</evidence>
<dbReference type="InterPro" id="IPR043128">
    <property type="entry name" value="Rev_trsase/Diguanyl_cyclase"/>
</dbReference>
<feature type="compositionally biased region" description="Acidic residues" evidence="8">
    <location>
        <begin position="67"/>
        <end position="81"/>
    </location>
</feature>
<accession>A0A2N9FEI7</accession>
<dbReference type="Gene3D" id="3.10.10.10">
    <property type="entry name" value="HIV Type 1 Reverse Transcriptase, subunit A, domain 1"/>
    <property type="match status" value="1"/>
</dbReference>
<gene>
    <name evidence="11" type="ORF">FSB_LOCUS13193</name>
</gene>
<keyword evidence="7" id="KW-0862">Zinc</keyword>
<organism evidence="11">
    <name type="scientific">Fagus sylvatica</name>
    <name type="common">Beechnut</name>
    <dbReference type="NCBI Taxonomy" id="28930"/>
    <lineage>
        <taxon>Eukaryota</taxon>
        <taxon>Viridiplantae</taxon>
        <taxon>Streptophyta</taxon>
        <taxon>Embryophyta</taxon>
        <taxon>Tracheophyta</taxon>
        <taxon>Spermatophyta</taxon>
        <taxon>Magnoliopsida</taxon>
        <taxon>eudicotyledons</taxon>
        <taxon>Gunneridae</taxon>
        <taxon>Pentapetalae</taxon>
        <taxon>rosids</taxon>
        <taxon>fabids</taxon>
        <taxon>Fagales</taxon>
        <taxon>Fagaceae</taxon>
        <taxon>Fagus</taxon>
    </lineage>
</organism>
<feature type="region of interest" description="Disordered" evidence="8">
    <location>
        <begin position="300"/>
        <end position="334"/>
    </location>
</feature>
<evidence type="ECO:0000259" key="9">
    <source>
        <dbReference type="PROSITE" id="PS50158"/>
    </source>
</evidence>
<dbReference type="CDD" id="cd09274">
    <property type="entry name" value="RNase_HI_RT_Ty3"/>
    <property type="match status" value="1"/>
</dbReference>
<evidence type="ECO:0000256" key="3">
    <source>
        <dbReference type="ARBA" id="ARBA00022722"/>
    </source>
</evidence>
<dbReference type="Pfam" id="PF17917">
    <property type="entry name" value="RT_RNaseH"/>
    <property type="match status" value="1"/>
</dbReference>
<keyword evidence="4" id="KW-0255">Endonuclease</keyword>
<proteinExistence type="predicted"/>
<dbReference type="GO" id="GO:0008270">
    <property type="term" value="F:zinc ion binding"/>
    <property type="evidence" value="ECO:0007669"/>
    <property type="project" value="UniProtKB-KW"/>
</dbReference>
<evidence type="ECO:0000256" key="8">
    <source>
        <dbReference type="SAM" id="MobiDB-lite"/>
    </source>
</evidence>
<dbReference type="SUPFAM" id="SSF56672">
    <property type="entry name" value="DNA/RNA polymerases"/>
    <property type="match status" value="1"/>
</dbReference>
<keyword evidence="5" id="KW-0378">Hydrolase</keyword>
<dbReference type="InterPro" id="IPR041588">
    <property type="entry name" value="Integrase_H2C2"/>
</dbReference>
<evidence type="ECO:0000256" key="1">
    <source>
        <dbReference type="ARBA" id="ARBA00022679"/>
    </source>
</evidence>
<dbReference type="GO" id="GO:0003964">
    <property type="term" value="F:RNA-directed DNA polymerase activity"/>
    <property type="evidence" value="ECO:0007669"/>
    <property type="project" value="UniProtKB-KW"/>
</dbReference>
<keyword evidence="3" id="KW-0540">Nuclease</keyword>
<feature type="domain" description="CCHC-type" evidence="9">
    <location>
        <begin position="340"/>
        <end position="356"/>
    </location>
</feature>
<dbReference type="SUPFAM" id="SSF57756">
    <property type="entry name" value="Retrovirus zinc finger-like domains"/>
    <property type="match status" value="1"/>
</dbReference>
<dbReference type="GO" id="GO:0015074">
    <property type="term" value="P:DNA integration"/>
    <property type="evidence" value="ECO:0007669"/>
    <property type="project" value="InterPro"/>
</dbReference>
<dbReference type="Pfam" id="PF03732">
    <property type="entry name" value="Retrotrans_gag"/>
    <property type="match status" value="1"/>
</dbReference>
<dbReference type="InterPro" id="IPR012337">
    <property type="entry name" value="RNaseH-like_sf"/>
</dbReference>
<dbReference type="Pfam" id="PF24626">
    <property type="entry name" value="SH3_Tf2-1"/>
    <property type="match status" value="1"/>
</dbReference>
<evidence type="ECO:0000313" key="11">
    <source>
        <dbReference type="EMBL" id="SPC85311.1"/>
    </source>
</evidence>
<dbReference type="Gene3D" id="3.30.70.270">
    <property type="match status" value="1"/>
</dbReference>
<evidence type="ECO:0000256" key="2">
    <source>
        <dbReference type="ARBA" id="ARBA00022695"/>
    </source>
</evidence>
<dbReference type="Gene3D" id="3.30.420.10">
    <property type="entry name" value="Ribonuclease H-like superfamily/Ribonuclease H"/>
    <property type="match status" value="1"/>
</dbReference>
<evidence type="ECO:0000256" key="5">
    <source>
        <dbReference type="ARBA" id="ARBA00022801"/>
    </source>
</evidence>
<dbReference type="GO" id="GO:0016787">
    <property type="term" value="F:hydrolase activity"/>
    <property type="evidence" value="ECO:0007669"/>
    <property type="project" value="UniProtKB-KW"/>
</dbReference>
<dbReference type="InterPro" id="IPR005162">
    <property type="entry name" value="Retrotrans_gag_dom"/>
</dbReference>
<keyword evidence="7" id="KW-0479">Metal-binding</keyword>
<dbReference type="SUPFAM" id="SSF53098">
    <property type="entry name" value="Ribonuclease H-like"/>
    <property type="match status" value="1"/>
</dbReference>
<dbReference type="PROSITE" id="PS50158">
    <property type="entry name" value="ZF_CCHC"/>
    <property type="match status" value="1"/>
</dbReference>
<evidence type="ECO:0000256" key="4">
    <source>
        <dbReference type="ARBA" id="ARBA00022759"/>
    </source>
</evidence>
<dbReference type="PANTHER" id="PTHR35046">
    <property type="entry name" value="ZINC KNUCKLE (CCHC-TYPE) FAMILY PROTEIN"/>
    <property type="match status" value="1"/>
</dbReference>
<dbReference type="InterPro" id="IPR001584">
    <property type="entry name" value="Integrase_cat-core"/>
</dbReference>
<dbReference type="PANTHER" id="PTHR35046:SF9">
    <property type="entry name" value="RNA-DIRECTED DNA POLYMERASE"/>
    <property type="match status" value="1"/>
</dbReference>
<sequence>MSHKSDSSPKGKADNSSFVLQAMQQQFERLNFVLGEVRDRMDHQETAIRNLQGGRDRRRREPRVENEYENEGEGEDEEDLASEVGSGRHRRFRRERGHEGNRGGRDGLDRNLGSIKMKIPSFQGRTNPEVYLEWEKKIDLVFDCHNYSEEKKVKLAVIEFTDYAIIWWDQLVTNRRRNNERPVETWGKLKALMRRRFVPSHFYRDLYQRLQNLTQGSRSVEDYHKEMEVAMIRANVEEDREATMARFLSGLNRDIANVIELQHYVEIEDMVHMAMKVERQLKRKGTARYTSVSNTTWKSKWDRNDSAEAKRKTEPPKGKDEGTSNKPKVESQPSRNRDIKCFKCLGSGHIASQCPNRRVMIMRDNGEVMTESEDDSDGMPELVDASDDDGVVYPVTGEPLVARCALNTHIKVDDAEQQRENIFHTRCHVNNKWLNDCGEVRVDRPWQYDRRMTHDGFKNMYSFVKGGKTIKLAPLTPSQVYEDQLKLKSEEFEDVFPKEMPNELPPIRGIEHQIDFVPGAAIPNRPAYRSNPEETKELQRQVEDLMSKGYVRESMSPCAVPVLLVPKKDGTWRMCVDCRGDQQYHGIEVDEEKVKAIKEWPTPKSITEVRSFHGLASFYRRFVKDFSTLAAPLTEIIKKNVGFHWGADQDNAFATIKERLCSAPVLALPNFNKTFEIECDASYPTYDKELYALVRALETWQHYLWPREFVIHTNHESLKHLKGQGKLNQRHARWLEYIETFPYVIRYKQGKETIVADALSRRYVLLTSMSAKLLGFEYVKDMYADDADFSDVYKACDKTTFGKFYKHDGYLFKESKLCVPSCSMRELLVREAHGGGLMGHFGVKKTLDILHEHFFWPKMKKDVNRICGRTKRDRDSIFVVVDRFSKMAHFIPCHKTDDATNIADLFFREIVRLHGVPRSIVSDRDVKFLSYFWKVLWGKLGTKLLFSTTCHPQTDGQTEVVNRTLTQLLRTVVHKNLKTWEDCLPFIEFAYNRAMHSTTSYSPFEIVYGFNPLTPLDLMPLPIDGRSSLDGQKKAELVKSLHERVRLQIAQKNERVASQANKGRRRVIFEPGDWVWVHMRKERFPAHRKTKLHSRGDGPFQILEKINDNAYKVDLPGEYKVSATFNVSDLSPFDVGEDSWSNPFEERGNDGNQGGPSLKDPLQVPDGPITRSRAKKIKEAMQGLVQSTWDEASKSPTIKVGLKEGEPILIHLIQAVEDMT</sequence>
<dbReference type="AlphaFoldDB" id="A0A2N9FEI7"/>
<dbReference type="Pfam" id="PF17921">
    <property type="entry name" value="Integrase_H2C2"/>
    <property type="match status" value="1"/>
</dbReference>
<feature type="compositionally biased region" description="Basic and acidic residues" evidence="8">
    <location>
        <begin position="96"/>
        <end position="109"/>
    </location>
</feature>
<protein>
    <recommendedName>
        <fullName evidence="12">Integrase catalytic domain-containing protein</fullName>
    </recommendedName>
</protein>
<feature type="region of interest" description="Disordered" evidence="8">
    <location>
        <begin position="1138"/>
        <end position="1169"/>
    </location>
</feature>
<feature type="domain" description="Integrase catalytic" evidence="10">
    <location>
        <begin position="849"/>
        <end position="1011"/>
    </location>
</feature>
<dbReference type="InterPro" id="IPR056924">
    <property type="entry name" value="SH3_Tf2-1"/>
</dbReference>
<dbReference type="GO" id="GO:0004519">
    <property type="term" value="F:endonuclease activity"/>
    <property type="evidence" value="ECO:0007669"/>
    <property type="project" value="UniProtKB-KW"/>
</dbReference>
<dbReference type="Gene3D" id="4.10.60.10">
    <property type="entry name" value="Zinc finger, CCHC-type"/>
    <property type="match status" value="1"/>
</dbReference>
<evidence type="ECO:0000256" key="6">
    <source>
        <dbReference type="ARBA" id="ARBA00022918"/>
    </source>
</evidence>
<dbReference type="InterPro" id="IPR043502">
    <property type="entry name" value="DNA/RNA_pol_sf"/>
</dbReference>
<keyword evidence="7" id="KW-0863">Zinc-finger</keyword>
<feature type="region of interest" description="Disordered" evidence="8">
    <location>
        <begin position="1"/>
        <end position="20"/>
    </location>
</feature>
<evidence type="ECO:0000256" key="7">
    <source>
        <dbReference type="PROSITE-ProRule" id="PRU00047"/>
    </source>
</evidence>
<dbReference type="SMART" id="SM00343">
    <property type="entry name" value="ZnF_C2HC"/>
    <property type="match status" value="1"/>
</dbReference>
<dbReference type="PROSITE" id="PS50994">
    <property type="entry name" value="INTEGRASE"/>
    <property type="match status" value="1"/>
</dbReference>
<dbReference type="GO" id="GO:0003676">
    <property type="term" value="F:nucleic acid binding"/>
    <property type="evidence" value="ECO:0007669"/>
    <property type="project" value="InterPro"/>
</dbReference>
<keyword evidence="2" id="KW-0548">Nucleotidyltransferase</keyword>
<reference evidence="11" key="1">
    <citation type="submission" date="2018-02" db="EMBL/GenBank/DDBJ databases">
        <authorList>
            <person name="Cohen D.B."/>
            <person name="Kent A.D."/>
        </authorList>
    </citation>
    <scope>NUCLEOTIDE SEQUENCE</scope>
</reference>
<dbReference type="InterPro" id="IPR036397">
    <property type="entry name" value="RNaseH_sf"/>
</dbReference>
<dbReference type="InterPro" id="IPR001878">
    <property type="entry name" value="Znf_CCHC"/>
</dbReference>
<name>A0A2N9FEI7_FAGSY</name>
<dbReference type="FunFam" id="3.30.70.270:FF:000020">
    <property type="entry name" value="Transposon Tf2-6 polyprotein-like Protein"/>
    <property type="match status" value="1"/>
</dbReference>
<feature type="region of interest" description="Disordered" evidence="8">
    <location>
        <begin position="47"/>
        <end position="112"/>
    </location>
</feature>
<dbReference type="InterPro" id="IPR041373">
    <property type="entry name" value="RT_RNaseH"/>
</dbReference>